<dbReference type="SUPFAM" id="SSF47823">
    <property type="entry name" value="lambda integrase-like, N-terminal domain"/>
    <property type="match status" value="1"/>
</dbReference>
<reference evidence="2 3" key="1">
    <citation type="submission" date="2023-10" db="EMBL/GenBank/DDBJ databases">
        <title>Noviherbaspirillum sp. CPCC 100848 genome assembly.</title>
        <authorList>
            <person name="Li X.Y."/>
            <person name="Fang X.M."/>
        </authorList>
    </citation>
    <scope>NUCLEOTIDE SEQUENCE [LARGE SCALE GENOMIC DNA]</scope>
    <source>
        <strain evidence="2 3">CPCC 100848</strain>
    </source>
</reference>
<name>A0ABU6JGE9_9BURK</name>
<sequence length="64" mass="7321">MSTLDQYVNAATRDNTRKAYQGTVRHFEVEWGSFLPTSAESIAHYLVDHTETLSVNTLRQRLPP</sequence>
<gene>
    <name evidence="2" type="ORF">RY831_26590</name>
</gene>
<dbReference type="EMBL" id="JAWIIV010000035">
    <property type="protein sequence ID" value="MEC4722734.1"/>
    <property type="molecule type" value="Genomic_DNA"/>
</dbReference>
<dbReference type="Proteomes" id="UP001352263">
    <property type="component" value="Unassembled WGS sequence"/>
</dbReference>
<evidence type="ECO:0000313" key="3">
    <source>
        <dbReference type="Proteomes" id="UP001352263"/>
    </source>
</evidence>
<organism evidence="2 3">
    <name type="scientific">Noviherbaspirillum album</name>
    <dbReference type="NCBI Taxonomy" id="3080276"/>
    <lineage>
        <taxon>Bacteria</taxon>
        <taxon>Pseudomonadati</taxon>
        <taxon>Pseudomonadota</taxon>
        <taxon>Betaproteobacteria</taxon>
        <taxon>Burkholderiales</taxon>
        <taxon>Oxalobacteraceae</taxon>
        <taxon>Noviherbaspirillum</taxon>
    </lineage>
</organism>
<comment type="caution">
    <text evidence="2">The sequence shown here is derived from an EMBL/GenBank/DDBJ whole genome shotgun (WGS) entry which is preliminary data.</text>
</comment>
<dbReference type="Gene3D" id="1.10.150.130">
    <property type="match status" value="1"/>
</dbReference>
<keyword evidence="3" id="KW-1185">Reference proteome</keyword>
<protein>
    <recommendedName>
        <fullName evidence="4">Integrase</fullName>
    </recommendedName>
</protein>
<evidence type="ECO:0000256" key="1">
    <source>
        <dbReference type="ARBA" id="ARBA00023125"/>
    </source>
</evidence>
<keyword evidence="1" id="KW-0238">DNA-binding</keyword>
<evidence type="ECO:0000313" key="2">
    <source>
        <dbReference type="EMBL" id="MEC4722734.1"/>
    </source>
</evidence>
<evidence type="ECO:0008006" key="4">
    <source>
        <dbReference type="Google" id="ProtNLM"/>
    </source>
</evidence>
<dbReference type="RefSeq" id="WP_194725013.1">
    <property type="nucleotide sequence ID" value="NZ_JAWIIV010000035.1"/>
</dbReference>
<proteinExistence type="predicted"/>
<accession>A0ABU6JGE9</accession>
<dbReference type="InterPro" id="IPR010998">
    <property type="entry name" value="Integrase_recombinase_N"/>
</dbReference>